<dbReference type="EMBL" id="CP003587">
    <property type="protein sequence ID" value="AGY60364.1"/>
    <property type="molecule type" value="Genomic_DNA"/>
</dbReference>
<keyword evidence="4 9" id="KW-0255">Endonuclease</keyword>
<dbReference type="PANTHER" id="PTHR43694:SF1">
    <property type="entry name" value="RIBONUCLEASE J"/>
    <property type="match status" value="1"/>
</dbReference>
<dbReference type="Pfam" id="PF22505">
    <property type="entry name" value="RNase_J_b_CASP"/>
    <property type="match status" value="1"/>
</dbReference>
<dbReference type="InterPro" id="IPR042173">
    <property type="entry name" value="RNase_J_2"/>
</dbReference>
<dbReference type="InterPro" id="IPR001279">
    <property type="entry name" value="Metallo-B-lactamas"/>
</dbReference>
<dbReference type="SUPFAM" id="SSF56281">
    <property type="entry name" value="Metallo-hydrolase/oxidoreductase"/>
    <property type="match status" value="1"/>
</dbReference>
<keyword evidence="15" id="KW-1185">Reference proteome</keyword>
<organism evidence="14 15">
    <name type="scientific">Gloeobacter kilaueensis (strain ATCC BAA-2537 / CCAP 1431/1 / ULC 316 / JS1)</name>
    <dbReference type="NCBI Taxonomy" id="1183438"/>
    <lineage>
        <taxon>Bacteria</taxon>
        <taxon>Bacillati</taxon>
        <taxon>Cyanobacteriota</taxon>
        <taxon>Cyanophyceae</taxon>
        <taxon>Gloeobacterales</taxon>
        <taxon>Gloeobacteraceae</taxon>
        <taxon>Gloeobacter</taxon>
    </lineage>
</organism>
<dbReference type="GO" id="GO:0005737">
    <property type="term" value="C:cytoplasm"/>
    <property type="evidence" value="ECO:0007669"/>
    <property type="project" value="UniProtKB-SubCell"/>
</dbReference>
<dbReference type="STRING" id="1183438.GKIL_4118"/>
<gene>
    <name evidence="9 14" type="primary">rnj</name>
    <name evidence="14" type="ORF">GKIL_4118</name>
</gene>
<accession>U5QRX1</accession>
<evidence type="ECO:0000256" key="2">
    <source>
        <dbReference type="ARBA" id="ARBA00022722"/>
    </source>
</evidence>
<keyword evidence="7 9" id="KW-0269">Exonuclease</keyword>
<comment type="similarity">
    <text evidence="9">Belongs to the metallo-beta-lactamase superfamily. RNA-metabolizing metallo-beta-lactamase-like family. Bacterial RNase J subfamily.</text>
</comment>
<feature type="domain" description="Metallo-beta-lactamase" evidence="13">
    <location>
        <begin position="25"/>
        <end position="222"/>
    </location>
</feature>
<keyword evidence="3 12" id="KW-0479">Metal-binding</keyword>
<keyword evidence="9" id="KW-0698">rRNA processing</keyword>
<dbReference type="GO" id="GO:0006364">
    <property type="term" value="P:rRNA processing"/>
    <property type="evidence" value="ECO:0007669"/>
    <property type="project" value="UniProtKB-UniRule"/>
</dbReference>
<dbReference type="InterPro" id="IPR036866">
    <property type="entry name" value="RibonucZ/Hydroxyglut_hydro"/>
</dbReference>
<feature type="binding site" evidence="9 11">
    <location>
        <begin position="372"/>
        <end position="376"/>
    </location>
    <ligand>
        <name>substrate</name>
    </ligand>
</feature>
<evidence type="ECO:0000256" key="8">
    <source>
        <dbReference type="ARBA" id="ARBA00022884"/>
    </source>
</evidence>
<comment type="cofactor">
    <cofactor evidence="12">
        <name>Ca(2+)</name>
        <dbReference type="ChEBI" id="CHEBI:29108"/>
    </cofactor>
    <text evidence="12">Binds 1 Ca(2+) cation per subunit. Seen in 1 crystal structure, it is not clear if it is physiologically important.</text>
</comment>
<evidence type="ECO:0000256" key="3">
    <source>
        <dbReference type="ARBA" id="ARBA00022723"/>
    </source>
</evidence>
<dbReference type="Proteomes" id="UP000017396">
    <property type="component" value="Chromosome"/>
</dbReference>
<evidence type="ECO:0000256" key="11">
    <source>
        <dbReference type="PIRSR" id="PIRSR004803-2"/>
    </source>
</evidence>
<dbReference type="PANTHER" id="PTHR43694">
    <property type="entry name" value="RIBONUCLEASE J"/>
    <property type="match status" value="1"/>
</dbReference>
<dbReference type="InterPro" id="IPR011108">
    <property type="entry name" value="RMMBL"/>
</dbReference>
<dbReference type="EC" id="3.1.-.-" evidence="9"/>
<evidence type="ECO:0000313" key="14">
    <source>
        <dbReference type="EMBL" id="AGY60364.1"/>
    </source>
</evidence>
<dbReference type="SMART" id="SM00849">
    <property type="entry name" value="Lactamase_B"/>
    <property type="match status" value="1"/>
</dbReference>
<evidence type="ECO:0000256" key="9">
    <source>
        <dbReference type="HAMAP-Rule" id="MF_01491"/>
    </source>
</evidence>
<keyword evidence="12" id="KW-0106">Calcium</keyword>
<protein>
    <recommendedName>
        <fullName evidence="9">Ribonuclease J</fullName>
        <shortName evidence="9">RNase J</shortName>
        <ecNumber evidence="9">3.1.-.-</ecNumber>
    </recommendedName>
</protein>
<evidence type="ECO:0000256" key="10">
    <source>
        <dbReference type="PIRSR" id="PIRSR004803-1"/>
    </source>
</evidence>
<keyword evidence="1 9" id="KW-0963">Cytoplasm</keyword>
<keyword evidence="5 9" id="KW-0378">Hydrolase</keyword>
<evidence type="ECO:0000256" key="1">
    <source>
        <dbReference type="ARBA" id="ARBA00022490"/>
    </source>
</evidence>
<dbReference type="InterPro" id="IPR055132">
    <property type="entry name" value="RNase_J_b_CASP"/>
</dbReference>
<keyword evidence="8 9" id="KW-0694">RNA-binding</keyword>
<dbReference type="OrthoDB" id="9758375at2"/>
<dbReference type="CDD" id="cd07714">
    <property type="entry name" value="RNaseJ_MBL-fold"/>
    <property type="match status" value="1"/>
</dbReference>
<keyword evidence="6 12" id="KW-0862">Zinc</keyword>
<dbReference type="AlphaFoldDB" id="U5QRX1"/>
<feature type="binding site" evidence="12">
    <location>
        <position position="78"/>
    </location>
    <ligand>
        <name>Zn(2+)</name>
        <dbReference type="ChEBI" id="CHEBI:29105"/>
        <label>2</label>
        <note>catalytic</note>
    </ligand>
</feature>
<dbReference type="RefSeq" id="WP_023175709.1">
    <property type="nucleotide sequence ID" value="NC_022600.1"/>
</dbReference>
<dbReference type="PATRIC" id="fig|1183438.3.peg.4053"/>
<feature type="binding site" evidence="12">
    <location>
        <position position="170"/>
    </location>
    <ligand>
        <name>Zn(2+)</name>
        <dbReference type="ChEBI" id="CHEBI:29105"/>
        <label>1</label>
        <note>catalytic</note>
    </ligand>
</feature>
<dbReference type="KEGG" id="glj:GKIL_4118"/>
<feature type="active site" description="Proton donor" evidence="10">
    <location>
        <position position="202"/>
    </location>
</feature>
<dbReference type="HOGENOM" id="CLU_008727_3_3_3"/>
<feature type="binding site" evidence="12">
    <location>
        <position position="53"/>
    </location>
    <ligand>
        <name>Ca(2+)</name>
        <dbReference type="ChEBI" id="CHEBI:29108"/>
    </ligand>
</feature>
<proteinExistence type="inferred from homology"/>
<dbReference type="Gene3D" id="3.40.50.10710">
    <property type="entry name" value="Metallo-hydrolase/oxidoreductase"/>
    <property type="match status" value="1"/>
</dbReference>
<dbReference type="GO" id="GO:0004534">
    <property type="term" value="F:5'-3' RNA exonuclease activity"/>
    <property type="evidence" value="ECO:0007669"/>
    <property type="project" value="UniProtKB-UniRule"/>
</dbReference>
<evidence type="ECO:0000256" key="12">
    <source>
        <dbReference type="PIRSR" id="PIRSR004803-3"/>
    </source>
</evidence>
<dbReference type="eggNOG" id="COG0595">
    <property type="taxonomic scope" value="Bacteria"/>
</dbReference>
<dbReference type="HAMAP" id="MF_01491">
    <property type="entry name" value="RNase_J_bact"/>
    <property type="match status" value="1"/>
</dbReference>
<feature type="binding site" evidence="12">
    <location>
        <position position="82"/>
    </location>
    <ligand>
        <name>Zn(2+)</name>
        <dbReference type="ChEBI" id="CHEBI:29105"/>
        <label>1</label>
        <note>catalytic</note>
    </ligand>
</feature>
<evidence type="ECO:0000256" key="4">
    <source>
        <dbReference type="ARBA" id="ARBA00022759"/>
    </source>
</evidence>
<feature type="binding site" evidence="12">
    <location>
        <position position="83"/>
    </location>
    <ligand>
        <name>Zn(2+)</name>
        <dbReference type="ChEBI" id="CHEBI:29105"/>
        <label>1</label>
        <note>catalytic</note>
    </ligand>
</feature>
<dbReference type="InterPro" id="IPR041636">
    <property type="entry name" value="RNase_J_C"/>
</dbReference>
<dbReference type="Gene3D" id="3.10.20.580">
    <property type="match status" value="1"/>
</dbReference>
<feature type="active site" description="Proton acceptor" evidence="10">
    <location>
        <position position="376"/>
    </location>
</feature>
<dbReference type="GO" id="GO:0003723">
    <property type="term" value="F:RNA binding"/>
    <property type="evidence" value="ECO:0007669"/>
    <property type="project" value="UniProtKB-UniRule"/>
</dbReference>
<evidence type="ECO:0000256" key="5">
    <source>
        <dbReference type="ARBA" id="ARBA00022801"/>
    </source>
</evidence>
<evidence type="ECO:0000313" key="15">
    <source>
        <dbReference type="Proteomes" id="UP000017396"/>
    </source>
</evidence>
<dbReference type="NCBIfam" id="TIGR00649">
    <property type="entry name" value="MG423"/>
    <property type="match status" value="1"/>
</dbReference>
<comment type="subunit">
    <text evidence="9">Homodimer, may be a subunit of the RNA degradosome.</text>
</comment>
<evidence type="ECO:0000256" key="7">
    <source>
        <dbReference type="ARBA" id="ARBA00022839"/>
    </source>
</evidence>
<sequence>MAENLNTHTTSPLKIIPLGGLGEIGKNTWIFQYNDEIMLLDGGLSFPTEEMHGVNLVLPNIDWLIENQDKVMGMVVTHGHEDHIGGIPYHLQRLRIPVIYGPRLALALLGDKLKEAELLNRTELVSVGPRSTVRVGKYFLVEYLQNTHSIADSYTLAIHTPVGVVIHTGDFKFDHTPVDGRKFDYQKLAEHGEKGVLCLISDSTNAEVPGFTPSERSVYPNLERYIKEAPGRVIVTTFASSVHRINMLLEIAQKTGRTVSVVGHSMLNMIAKAKSLGLLADFPESLLQPVPVTNGLPPEQVLVLTTGSQGEPMSALTRISKGEHRQVKIKTGDTVIFSANPIPGNTISVVRVVDRLMQLGANVIYGKERGIHVSGHGAIEDQKLMLALTRPRFFFPCHGEYRMIRRHAQTAREMGVPAENIVLTENGDVVGLTPEAIRIVDKIPAGIDLVDASRSSMVNDNVLKERQRLAEDGFVAVAIALTPQATFAARPQIAVKAVARSAETRNLEDVIRTALVRAQERFGEFRLPGEAGEPEQYDWMAIRQLLERTVKQVIREMLQSYPLIQVLLQTPQVDSAAVLPSLPPVRGEAEALLAP</sequence>
<comment type="subcellular location">
    <subcellularLocation>
        <location evidence="9">Cytoplasm</location>
    </subcellularLocation>
</comment>
<feature type="binding site" evidence="12">
    <location>
        <position position="148"/>
    </location>
    <ligand>
        <name>Zn(2+)</name>
        <dbReference type="ChEBI" id="CHEBI:29105"/>
        <label>1</label>
        <note>catalytic</note>
    </ligand>
</feature>
<name>U5QRX1_GLOK1</name>
<dbReference type="InterPro" id="IPR030854">
    <property type="entry name" value="RNase_J_bac"/>
</dbReference>
<evidence type="ECO:0000259" key="13">
    <source>
        <dbReference type="SMART" id="SM00849"/>
    </source>
</evidence>
<dbReference type="GO" id="GO:0004521">
    <property type="term" value="F:RNA endonuclease activity"/>
    <property type="evidence" value="ECO:0007669"/>
    <property type="project" value="UniProtKB-UniRule"/>
</dbReference>
<comment type="function">
    <text evidence="9">An RNase that has 5'-3' exonuclease and possibly endonuclease activity. Involved in maturation of rRNA and in some organisms also mRNA maturation and/or decay.</text>
</comment>
<reference evidence="14 15" key="1">
    <citation type="journal article" date="2013" name="PLoS ONE">
        <title>Cultivation and Complete Genome Sequencing of Gloeobacter kilaueensis sp. nov., from a Lava Cave in Kilauea Caldera, Hawai'i.</title>
        <authorList>
            <person name="Saw J.H."/>
            <person name="Schatz M."/>
            <person name="Brown M.V."/>
            <person name="Kunkel D.D."/>
            <person name="Foster J.S."/>
            <person name="Shick H."/>
            <person name="Christensen S."/>
            <person name="Hou S."/>
            <person name="Wan X."/>
            <person name="Donachie S.P."/>
        </authorList>
    </citation>
    <scope>NUCLEOTIDE SEQUENCE [LARGE SCALE GENOMIC DNA]</scope>
    <source>
        <strain evidence="15">JS</strain>
    </source>
</reference>
<dbReference type="Gene3D" id="3.60.15.10">
    <property type="entry name" value="Ribonuclease Z/Hydroxyacylglutathione hydrolase-like"/>
    <property type="match status" value="1"/>
</dbReference>
<feature type="binding site" evidence="12">
    <location>
        <position position="80"/>
    </location>
    <ligand>
        <name>Zn(2+)</name>
        <dbReference type="ChEBI" id="CHEBI:29105"/>
        <label>1</label>
        <note>catalytic</note>
    </ligand>
</feature>
<dbReference type="GO" id="GO:0008270">
    <property type="term" value="F:zinc ion binding"/>
    <property type="evidence" value="ECO:0007669"/>
    <property type="project" value="InterPro"/>
</dbReference>
<dbReference type="PIRSF" id="PIRSF004803">
    <property type="entry name" value="RnjA"/>
    <property type="match status" value="1"/>
</dbReference>
<keyword evidence="2 9" id="KW-0540">Nuclease</keyword>
<dbReference type="InterPro" id="IPR004613">
    <property type="entry name" value="RNase_J"/>
</dbReference>
<comment type="cofactor">
    <cofactor evidence="12">
        <name>Zn(2+)</name>
        <dbReference type="ChEBI" id="CHEBI:29105"/>
    </cofactor>
    <text evidence="12">Binds 2 Zn(2+) ions per subunit. It is not clear if Zn(2+) or Mg(2+) is physiologically important.</text>
</comment>
<evidence type="ECO:0000256" key="6">
    <source>
        <dbReference type="ARBA" id="ARBA00022833"/>
    </source>
</evidence>
<feature type="binding site" evidence="12">
    <location>
        <position position="451"/>
    </location>
    <ligand>
        <name>Ca(2+)</name>
        <dbReference type="ChEBI" id="CHEBI:29108"/>
    </ligand>
</feature>
<feature type="binding site" evidence="12">
    <location>
        <position position="398"/>
    </location>
    <ligand>
        <name>Zn(2+)</name>
        <dbReference type="ChEBI" id="CHEBI:29105"/>
        <label>1</label>
        <note>catalytic</note>
    </ligand>
</feature>
<dbReference type="Pfam" id="PF00753">
    <property type="entry name" value="Lactamase_B"/>
    <property type="match status" value="1"/>
</dbReference>
<dbReference type="Pfam" id="PF07521">
    <property type="entry name" value="RMMBL"/>
    <property type="match status" value="1"/>
</dbReference>
<dbReference type="Pfam" id="PF17770">
    <property type="entry name" value="RNase_J_C"/>
    <property type="match status" value="1"/>
</dbReference>